<feature type="compositionally biased region" description="Low complexity" evidence="5">
    <location>
        <begin position="57"/>
        <end position="70"/>
    </location>
</feature>
<comment type="subcellular location">
    <subcellularLocation>
        <location evidence="1">Nucleus</location>
    </subcellularLocation>
</comment>
<feature type="compositionally biased region" description="Basic and acidic residues" evidence="5">
    <location>
        <begin position="954"/>
        <end position="969"/>
    </location>
</feature>
<sequence>MTEREKDVLPALDLPIIISQGLMAAEKVTEADEAEEWSDIGSQEEVSPQGSGSAHSAHPATPTVASPTTANKAKNRRTKFSLTTKHRFKKLKRRRKVKPRRASAALSSATPSQPPPSLLSGEDPGLPAELAAATTGFDASLGRTARKLGLNRRQVKSVLKSVCSDATFLGMMREKAGEVVESGLRLESRVTRTKAKNLKEDGAKLDWVLEKMEAISKQTPKKHRIEEIPLGTVEFPEEDEPDDIEYDPKNDPEAVEEDDDESLAASSDIGTPNRSFTGGNPGGLLSPPSSSMSSFPSLCNTPGALVTPKVLDPTSTFKLPNPLIEGAEALETLSKSSSASRSLVFNDVEPEKAGCSRQNRTWLTRSKANLKHVPIEELETQFVPPDITPDMYDTHVDDYTLFLAETFYKPITPEPIIKNSEVAGGHTFDLEETDPDPDYTFQETDEHKNEERDEFKYDRSTKISKKEVDSLIHELITAYDLDQNDDSDEAKSRKKKQRIQGEEALLESYYLEMGPDSNQVDMAPEMMAVLSHQIKMHIQLLTQMTMLTSHEPKLHHLNFDCKKMTTDLVQAGMDNPKSILNPPSLFPSLNLVDQWEQLRVFPFDVDAFKKKKYPVELNPRLMNIMGESGVFQYPSLIPCQAISVLPNKRTNTFSDSEDYLIAIGVEEYYETMKKANKKITLKTACAEVVKKYCPGKTIKQVHTHIHNARRKTSTNKVLDHLNATGKALVPEMDYDQLAAVPLGVPLRQAPPLSLPEIWRQFFCLRLPEEVKPSPPPKKQVLPAVDGVVQAIFDPQSQTIAVQIPKDISTEVVSTFQIPDAAEKRKTSPRKYRPILPKGSGSSLGLKSLQASQSPLKKERERILRKYSPLKKARVIRPKGTAPNKAKEADPMPLVAVAGAVAEPSFDMSMPEIVELPKEAKENIAPLNNEETEEGEEPLAERLVLDSQPETSSEPVERVEQAEQTKKKTKQQREAEILAYILAEETVEEVNARREREAFDIFKFAERDLDPLEFTEFLGLLTTLEQDILKGFTDLHHLLKGHVEIQEMLLDLLTPESAIKLGQPVYSSFLTRNRHKEFFRKLRRAYEHTPSSHTRILKDMANFLSDPQMDQTTLTNMASKLFRGNPHLHDLFLSLLPNSPVLDSRLPKPEVINLVDLENEMDGDENMAQAPDGAEKVSLVGDLLKDEYGGDKCPCACHAFSAEDDRSAHCLHCSIRFLNGKIYRREGKVLKPVRVEFPPGCNPYAKGNKSSPNSRKKTAKKASSEAGNSITNAESVASAATETT</sequence>
<feature type="region of interest" description="Disordered" evidence="5">
    <location>
        <begin position="1240"/>
        <end position="1283"/>
    </location>
</feature>
<evidence type="ECO:0000256" key="1">
    <source>
        <dbReference type="ARBA" id="ARBA00004123"/>
    </source>
</evidence>
<reference evidence="6 7" key="1">
    <citation type="journal article" date="2018" name="Nat. Ecol. Evol.">
        <title>Genomic signatures of mitonuclear coevolution across populations of Tigriopus californicus.</title>
        <authorList>
            <person name="Barreto F.S."/>
            <person name="Watson E.T."/>
            <person name="Lima T.G."/>
            <person name="Willett C.S."/>
            <person name="Edmands S."/>
            <person name="Li W."/>
            <person name="Burton R.S."/>
        </authorList>
    </citation>
    <scope>NUCLEOTIDE SEQUENCE [LARGE SCALE GENOMIC DNA]</scope>
    <source>
        <strain evidence="6 7">San Diego</strain>
    </source>
</reference>
<proteinExistence type="predicted"/>
<dbReference type="STRING" id="6832.A0A553PS80"/>
<keyword evidence="4" id="KW-0539">Nucleus</keyword>
<dbReference type="Proteomes" id="UP000318571">
    <property type="component" value="Chromosome 12"/>
</dbReference>
<dbReference type="GO" id="GO:0005634">
    <property type="term" value="C:nucleus"/>
    <property type="evidence" value="ECO:0007669"/>
    <property type="project" value="UniProtKB-SubCell"/>
</dbReference>
<dbReference type="GO" id="GO:0003712">
    <property type="term" value="F:transcription coregulator activity"/>
    <property type="evidence" value="ECO:0007669"/>
    <property type="project" value="TreeGrafter"/>
</dbReference>
<feature type="compositionally biased region" description="Polar residues" evidence="5">
    <location>
        <begin position="40"/>
        <end position="54"/>
    </location>
</feature>
<keyword evidence="2" id="KW-0805">Transcription regulation</keyword>
<feature type="compositionally biased region" description="Acidic residues" evidence="5">
    <location>
        <begin position="253"/>
        <end position="262"/>
    </location>
</feature>
<dbReference type="SUPFAM" id="SSF47762">
    <property type="entry name" value="PAH2 domain"/>
    <property type="match status" value="1"/>
</dbReference>
<dbReference type="GO" id="GO:0006355">
    <property type="term" value="P:regulation of DNA-templated transcription"/>
    <property type="evidence" value="ECO:0007669"/>
    <property type="project" value="InterPro"/>
</dbReference>
<feature type="region of interest" description="Disordered" evidence="5">
    <location>
        <begin position="944"/>
        <end position="969"/>
    </location>
</feature>
<organism evidence="6 7">
    <name type="scientific">Tigriopus californicus</name>
    <name type="common">Marine copepod</name>
    <dbReference type="NCBI Taxonomy" id="6832"/>
    <lineage>
        <taxon>Eukaryota</taxon>
        <taxon>Metazoa</taxon>
        <taxon>Ecdysozoa</taxon>
        <taxon>Arthropoda</taxon>
        <taxon>Crustacea</taxon>
        <taxon>Multicrustacea</taxon>
        <taxon>Hexanauplia</taxon>
        <taxon>Copepoda</taxon>
        <taxon>Harpacticoida</taxon>
        <taxon>Harpacticidae</taxon>
        <taxon>Tigriopus</taxon>
    </lineage>
</organism>
<feature type="region of interest" description="Disordered" evidence="5">
    <location>
        <begin position="26"/>
        <end position="127"/>
    </location>
</feature>
<evidence type="ECO:0008006" key="8">
    <source>
        <dbReference type="Google" id="ProtNLM"/>
    </source>
</evidence>
<evidence type="ECO:0000256" key="4">
    <source>
        <dbReference type="ARBA" id="ARBA00023242"/>
    </source>
</evidence>
<dbReference type="PANTHER" id="PTHR16088">
    <property type="entry name" value="YY1 ASSOCIATED PROTEIN-RELATED"/>
    <property type="match status" value="1"/>
</dbReference>
<evidence type="ECO:0000256" key="3">
    <source>
        <dbReference type="ARBA" id="ARBA00023163"/>
    </source>
</evidence>
<feature type="compositionally biased region" description="Low complexity" evidence="5">
    <location>
        <begin position="1270"/>
        <end position="1283"/>
    </location>
</feature>
<feature type="compositionally biased region" description="Basic residues" evidence="5">
    <location>
        <begin position="73"/>
        <end position="101"/>
    </location>
</feature>
<evidence type="ECO:0000256" key="2">
    <source>
        <dbReference type="ARBA" id="ARBA00023015"/>
    </source>
</evidence>
<dbReference type="InterPro" id="IPR052435">
    <property type="entry name" value="YY1-Transcr_Regul"/>
</dbReference>
<evidence type="ECO:0000313" key="7">
    <source>
        <dbReference type="Proteomes" id="UP000318571"/>
    </source>
</evidence>
<accession>A0A553PS80</accession>
<feature type="region of interest" description="Disordered" evidence="5">
    <location>
        <begin position="229"/>
        <end position="295"/>
    </location>
</feature>
<feature type="compositionally biased region" description="Acidic residues" evidence="5">
    <location>
        <begin position="235"/>
        <end position="245"/>
    </location>
</feature>
<feature type="compositionally biased region" description="Basic and acidic residues" evidence="5">
    <location>
        <begin position="444"/>
        <end position="456"/>
    </location>
</feature>
<dbReference type="EMBL" id="VCGU01000001">
    <property type="protein sequence ID" value="TRY80544.1"/>
    <property type="molecule type" value="Genomic_DNA"/>
</dbReference>
<feature type="region of interest" description="Disordered" evidence="5">
    <location>
        <begin position="427"/>
        <end position="456"/>
    </location>
</feature>
<comment type="caution">
    <text evidence="6">The sequence shown here is derived from an EMBL/GenBank/DDBJ whole genome shotgun (WGS) entry which is preliminary data.</text>
</comment>
<dbReference type="InterPro" id="IPR036600">
    <property type="entry name" value="PAH_sf"/>
</dbReference>
<gene>
    <name evidence="6" type="ORF">TCAL_04790</name>
</gene>
<feature type="compositionally biased region" description="Low complexity" evidence="5">
    <location>
        <begin position="283"/>
        <end position="295"/>
    </location>
</feature>
<feature type="compositionally biased region" description="Low complexity" evidence="5">
    <location>
        <begin position="837"/>
        <end position="853"/>
    </location>
</feature>
<dbReference type="PANTHER" id="PTHR16088:SF3">
    <property type="entry name" value="GON-4-LIKE PROTEIN"/>
    <property type="match status" value="1"/>
</dbReference>
<keyword evidence="3" id="KW-0804">Transcription</keyword>
<feature type="region of interest" description="Disordered" evidence="5">
    <location>
        <begin position="822"/>
        <end position="859"/>
    </location>
</feature>
<name>A0A553PS80_TIGCA</name>
<protein>
    <recommendedName>
        <fullName evidence="8">GON-4-like protein</fullName>
    </recommendedName>
</protein>
<keyword evidence="7" id="KW-1185">Reference proteome</keyword>
<evidence type="ECO:0000313" key="6">
    <source>
        <dbReference type="EMBL" id="TRY80544.1"/>
    </source>
</evidence>
<evidence type="ECO:0000256" key="5">
    <source>
        <dbReference type="SAM" id="MobiDB-lite"/>
    </source>
</evidence>
<dbReference type="OMA" id="SVEYIML"/>